<dbReference type="EMBL" id="OX365700">
    <property type="protein sequence ID" value="CAI4032104.1"/>
    <property type="molecule type" value="Genomic_DNA"/>
</dbReference>
<dbReference type="KEGG" id="nti:DNFV4_02529"/>
<organism evidence="1 2">
    <name type="scientific">Nitrospira tepida</name>
    <dbReference type="NCBI Taxonomy" id="2973512"/>
    <lineage>
        <taxon>Bacteria</taxon>
        <taxon>Pseudomonadati</taxon>
        <taxon>Nitrospirota</taxon>
        <taxon>Nitrospiria</taxon>
        <taxon>Nitrospirales</taxon>
        <taxon>Nitrospiraceae</taxon>
        <taxon>Nitrospira</taxon>
    </lineage>
</organism>
<protein>
    <recommendedName>
        <fullName evidence="3">Outer membrane protein beta-barrel domain-containing protein</fullName>
    </recommendedName>
</protein>
<accession>A0AA86TCJ4</accession>
<evidence type="ECO:0000313" key="2">
    <source>
        <dbReference type="Proteomes" id="UP001179121"/>
    </source>
</evidence>
<dbReference type="Proteomes" id="UP001179121">
    <property type="component" value="Chromosome"/>
</dbReference>
<dbReference type="AlphaFoldDB" id="A0AA86TCJ4"/>
<sequence>MKTIQTQPTARILLAVTMVLLLTPPGWGEEAATEELPNRFMVRGGYGLVFNADTIVRFNGASGIGSTVDFARTLGGERSDSFWRIDSQYRFNDRHSLGFSYYDVTRNGNRVLNENVTIGDTTYAAGGALQSELDIKLYRLIYNYSFYHSDKVELGLSGGLYLANLKTLFAGNLICSGGPSCGGGTTIASRTESDKLTVPLPSFGLLVNYNITTRLQAQVRFDWFYLETDSFKGSMNEFYAGLEYRLFKNFGIGGAFDRLAIDVDYKPEKESGWGVRNTWATAFFYGALYF</sequence>
<gene>
    <name evidence="1" type="ORF">DNFV4_02529</name>
</gene>
<proteinExistence type="predicted"/>
<evidence type="ECO:0008006" key="3">
    <source>
        <dbReference type="Google" id="ProtNLM"/>
    </source>
</evidence>
<name>A0AA86TCJ4_9BACT</name>
<dbReference type="RefSeq" id="WP_289268853.1">
    <property type="nucleotide sequence ID" value="NZ_OX365700.1"/>
</dbReference>
<evidence type="ECO:0000313" key="1">
    <source>
        <dbReference type="EMBL" id="CAI4032104.1"/>
    </source>
</evidence>
<keyword evidence="2" id="KW-1185">Reference proteome</keyword>
<reference evidence="1" key="1">
    <citation type="submission" date="2022-10" db="EMBL/GenBank/DDBJ databases">
        <authorList>
            <person name="Koch H."/>
        </authorList>
    </citation>
    <scope>NUCLEOTIDE SEQUENCE</scope>
    <source>
        <strain evidence="1">DNF</strain>
    </source>
</reference>